<reference evidence="9" key="2">
    <citation type="submission" date="2020-09" db="EMBL/GenBank/DDBJ databases">
        <authorList>
            <person name="Sun Q."/>
            <person name="Zhou Y."/>
        </authorList>
    </citation>
    <scope>NUCLEOTIDE SEQUENCE</scope>
    <source>
        <strain evidence="9">CGMCC 1.15454</strain>
    </source>
</reference>
<keyword evidence="10" id="KW-1185">Reference proteome</keyword>
<dbReference type="EMBL" id="BMJD01000055">
    <property type="protein sequence ID" value="GGB59613.1"/>
    <property type="molecule type" value="Genomic_DNA"/>
</dbReference>
<dbReference type="Pfam" id="PF12791">
    <property type="entry name" value="RsgI_N"/>
    <property type="match status" value="1"/>
</dbReference>
<proteinExistence type="predicted"/>
<dbReference type="Pfam" id="PF23750">
    <property type="entry name" value="RsgI_M"/>
    <property type="match status" value="1"/>
</dbReference>
<evidence type="ECO:0000256" key="2">
    <source>
        <dbReference type="ARBA" id="ARBA00022475"/>
    </source>
</evidence>
<evidence type="ECO:0000256" key="7">
    <source>
        <dbReference type="SAM" id="Phobius"/>
    </source>
</evidence>
<dbReference type="InterPro" id="IPR055431">
    <property type="entry name" value="RsgI_M"/>
</dbReference>
<evidence type="ECO:0000256" key="3">
    <source>
        <dbReference type="ARBA" id="ARBA00022692"/>
    </source>
</evidence>
<dbReference type="GO" id="GO:0005886">
    <property type="term" value="C:plasma membrane"/>
    <property type="evidence" value="ECO:0007669"/>
    <property type="project" value="UniProtKB-SubCell"/>
</dbReference>
<dbReference type="RefSeq" id="WP_188725815.1">
    <property type="nucleotide sequence ID" value="NZ_BMJD01000055.1"/>
</dbReference>
<evidence type="ECO:0000256" key="4">
    <source>
        <dbReference type="ARBA" id="ARBA00022989"/>
    </source>
</evidence>
<evidence type="ECO:0000313" key="9">
    <source>
        <dbReference type="EMBL" id="GGB59613.1"/>
    </source>
</evidence>
<sequence>MKKGIVMEKHRQYTIIMTESGLFLKAKPVGDASIGTEVAFEILEANKRYLFFFRPKEKVKNSFRVIAVTCLLLLFAVPFYFIAGSGKTYAYVNVDINPSVELEIDDQLHVRSVKALNDDAKILVEKLSDYKNKSLEEMVALIMDNSEKSGFIKNGKNVMVGVSYRKNSDISVLDTLDSYFSGHQTDWEIVTFRVPKEIRKTAREKDLSMNKVMAKKLEKKDFPKDVEEKEKLNDEEKAIIRSFYNKDKPKENLQDKSEKEKKQTEENNHQQDHSKLKDKNGKATSNHKHKENNSERENKRNYRNHHSKTDHDPNQKNWRDKQSDNRKEYHPRDNWDEKHVNEHNHKQGHKPSENNHRKNNHQDNEKENGNYYHNK</sequence>
<reference evidence="9" key="1">
    <citation type="journal article" date="2014" name="Int. J. Syst. Evol. Microbiol.">
        <title>Complete genome sequence of Corynebacterium casei LMG S-19264T (=DSM 44701T), isolated from a smear-ripened cheese.</title>
        <authorList>
            <consortium name="US DOE Joint Genome Institute (JGI-PGF)"/>
            <person name="Walter F."/>
            <person name="Albersmeier A."/>
            <person name="Kalinowski J."/>
            <person name="Ruckert C."/>
        </authorList>
    </citation>
    <scope>NUCLEOTIDE SEQUENCE</scope>
    <source>
        <strain evidence="9">CGMCC 1.15454</strain>
    </source>
</reference>
<evidence type="ECO:0000256" key="1">
    <source>
        <dbReference type="ARBA" id="ARBA00004162"/>
    </source>
</evidence>
<name>A0A9W5U206_9BACI</name>
<feature type="domain" description="RsgI N-terminal anti-sigma" evidence="8">
    <location>
        <begin position="2"/>
        <end position="49"/>
    </location>
</feature>
<evidence type="ECO:0000259" key="8">
    <source>
        <dbReference type="PROSITE" id="PS51849"/>
    </source>
</evidence>
<gene>
    <name evidence="9" type="ORF">GCM10011409_41300</name>
</gene>
<protein>
    <submittedName>
        <fullName evidence="9">Membrane protein</fullName>
    </submittedName>
</protein>
<keyword evidence="3 7" id="KW-0812">Transmembrane</keyword>
<feature type="region of interest" description="Disordered" evidence="6">
    <location>
        <begin position="241"/>
        <end position="375"/>
    </location>
</feature>
<feature type="compositionally biased region" description="Basic and acidic residues" evidence="6">
    <location>
        <begin position="241"/>
        <end position="281"/>
    </location>
</feature>
<accession>A0A9W5U206</accession>
<comment type="subcellular location">
    <subcellularLocation>
        <location evidence="1">Cell membrane</location>
        <topology evidence="1">Single-pass membrane protein</topology>
    </subcellularLocation>
</comment>
<organism evidence="9 10">
    <name type="scientific">Lentibacillus populi</name>
    <dbReference type="NCBI Taxonomy" id="1827502"/>
    <lineage>
        <taxon>Bacteria</taxon>
        <taxon>Bacillati</taxon>
        <taxon>Bacillota</taxon>
        <taxon>Bacilli</taxon>
        <taxon>Bacillales</taxon>
        <taxon>Bacillaceae</taxon>
        <taxon>Lentibacillus</taxon>
    </lineage>
</organism>
<dbReference type="InterPro" id="IPR024449">
    <property type="entry name" value="Anti-sigma_RsgI_N"/>
</dbReference>
<keyword evidence="2" id="KW-1003">Cell membrane</keyword>
<comment type="caution">
    <text evidence="9">The sequence shown here is derived from an EMBL/GenBank/DDBJ whole genome shotgun (WGS) entry which is preliminary data.</text>
</comment>
<dbReference type="AlphaFoldDB" id="A0A9W5U206"/>
<keyword evidence="5 7" id="KW-0472">Membrane</keyword>
<evidence type="ECO:0000256" key="6">
    <source>
        <dbReference type="SAM" id="MobiDB-lite"/>
    </source>
</evidence>
<evidence type="ECO:0000256" key="5">
    <source>
        <dbReference type="ARBA" id="ARBA00023136"/>
    </source>
</evidence>
<dbReference type="PROSITE" id="PS51849">
    <property type="entry name" value="RSGI_N"/>
    <property type="match status" value="1"/>
</dbReference>
<feature type="compositionally biased region" description="Basic and acidic residues" evidence="6">
    <location>
        <begin position="291"/>
        <end position="300"/>
    </location>
</feature>
<feature type="compositionally biased region" description="Basic and acidic residues" evidence="6">
    <location>
        <begin position="307"/>
        <end position="368"/>
    </location>
</feature>
<evidence type="ECO:0000313" key="10">
    <source>
        <dbReference type="Proteomes" id="UP000621492"/>
    </source>
</evidence>
<feature type="transmembrane region" description="Helical" evidence="7">
    <location>
        <begin position="63"/>
        <end position="83"/>
    </location>
</feature>
<dbReference type="Proteomes" id="UP000621492">
    <property type="component" value="Unassembled WGS sequence"/>
</dbReference>
<keyword evidence="4 7" id="KW-1133">Transmembrane helix</keyword>